<dbReference type="AlphaFoldDB" id="A0A418YLE4"/>
<evidence type="ECO:0000256" key="1">
    <source>
        <dbReference type="SAM" id="Phobius"/>
    </source>
</evidence>
<protein>
    <submittedName>
        <fullName evidence="2">Uncharacterized protein</fullName>
    </submittedName>
</protein>
<accession>A0A418YLE4</accession>
<keyword evidence="1" id="KW-0472">Membrane</keyword>
<organism evidence="2 3">
    <name type="scientific">Sphingobium terrigena</name>
    <dbReference type="NCBI Taxonomy" id="2304063"/>
    <lineage>
        <taxon>Bacteria</taxon>
        <taxon>Pseudomonadati</taxon>
        <taxon>Pseudomonadota</taxon>
        <taxon>Alphaproteobacteria</taxon>
        <taxon>Sphingomonadales</taxon>
        <taxon>Sphingomonadaceae</taxon>
        <taxon>Sphingobium</taxon>
    </lineage>
</organism>
<name>A0A418YLE4_9SPHN</name>
<sequence length="84" mass="8748">MVVPLCRVVVLIILGQMATVDIAAQRLRAVVGFAGAARVPFDPALIALRVVIGFAIFIMDMATCGTGQQTPASVDIAHPGFAIL</sequence>
<keyword evidence="3" id="KW-1185">Reference proteome</keyword>
<gene>
    <name evidence="2" type="ORF">D0Z70_22545</name>
</gene>
<evidence type="ECO:0000313" key="3">
    <source>
        <dbReference type="Proteomes" id="UP000283469"/>
    </source>
</evidence>
<keyword evidence="1" id="KW-1133">Transmembrane helix</keyword>
<proteinExistence type="predicted"/>
<feature type="transmembrane region" description="Helical" evidence="1">
    <location>
        <begin position="39"/>
        <end position="59"/>
    </location>
</feature>
<evidence type="ECO:0000313" key="2">
    <source>
        <dbReference type="EMBL" id="RJG51811.1"/>
    </source>
</evidence>
<reference evidence="2 3" key="1">
    <citation type="submission" date="2018-08" db="EMBL/GenBank/DDBJ databases">
        <title>Sphingobium sp. EO9.</title>
        <authorList>
            <person name="Park Y."/>
            <person name="Kim K.H."/>
            <person name="Jeon C.O."/>
        </authorList>
    </citation>
    <scope>NUCLEOTIDE SEQUENCE [LARGE SCALE GENOMIC DNA]</scope>
    <source>
        <strain evidence="2 3">EO9</strain>
    </source>
</reference>
<keyword evidence="1" id="KW-0812">Transmembrane</keyword>
<comment type="caution">
    <text evidence="2">The sequence shown here is derived from an EMBL/GenBank/DDBJ whole genome shotgun (WGS) entry which is preliminary data.</text>
</comment>
<dbReference type="EMBL" id="QVRA01000039">
    <property type="protein sequence ID" value="RJG51811.1"/>
    <property type="molecule type" value="Genomic_DNA"/>
</dbReference>
<dbReference type="Proteomes" id="UP000283469">
    <property type="component" value="Unassembled WGS sequence"/>
</dbReference>